<dbReference type="FunFam" id="3.90.640.10:FF:000047">
    <property type="entry name" value="Actin, alpha skeletal muscle"/>
    <property type="match status" value="1"/>
</dbReference>
<evidence type="ECO:0000256" key="6">
    <source>
        <dbReference type="RuleBase" id="RU000487"/>
    </source>
</evidence>
<dbReference type="InterPro" id="IPR004001">
    <property type="entry name" value="Actin_CS"/>
</dbReference>
<evidence type="ECO:0000256" key="4">
    <source>
        <dbReference type="ARBA" id="ARBA00022840"/>
    </source>
</evidence>
<dbReference type="AlphaFoldDB" id="A0A5J4WLM6"/>
<keyword evidence="4" id="KW-0067">ATP-binding</keyword>
<evidence type="ECO:0000256" key="5">
    <source>
        <dbReference type="ARBA" id="ARBA00023212"/>
    </source>
</evidence>
<dbReference type="InterPro" id="IPR004000">
    <property type="entry name" value="Actin"/>
</dbReference>
<protein>
    <submittedName>
        <fullName evidence="9">Putative Actin</fullName>
    </submittedName>
</protein>
<dbReference type="PANTHER" id="PTHR11937">
    <property type="entry name" value="ACTIN"/>
    <property type="match status" value="1"/>
</dbReference>
<keyword evidence="2" id="KW-0963">Cytoplasm</keyword>
<dbReference type="CDD" id="cd00180">
    <property type="entry name" value="PKc"/>
    <property type="match status" value="1"/>
</dbReference>
<dbReference type="Pfam" id="PF00069">
    <property type="entry name" value="Pkinase"/>
    <property type="match status" value="1"/>
</dbReference>
<dbReference type="PROSITE" id="PS50011">
    <property type="entry name" value="PROTEIN_KINASE_DOM"/>
    <property type="match status" value="1"/>
</dbReference>
<dbReference type="Pfam" id="PF00022">
    <property type="entry name" value="Actin"/>
    <property type="match status" value="1"/>
</dbReference>
<dbReference type="FunFam" id="3.30.420.40:FF:000148">
    <property type="entry name" value="Actin, alpha skeletal muscle"/>
    <property type="match status" value="1"/>
</dbReference>
<dbReference type="InterPro" id="IPR011009">
    <property type="entry name" value="Kinase-like_dom_sf"/>
</dbReference>
<dbReference type="Gene3D" id="3.30.420.40">
    <property type="match status" value="2"/>
</dbReference>
<dbReference type="Gene3D" id="1.10.510.10">
    <property type="entry name" value="Transferase(Phosphotransferase) domain 1"/>
    <property type="match status" value="1"/>
</dbReference>
<dbReference type="PRINTS" id="PR00190">
    <property type="entry name" value="ACTIN"/>
</dbReference>
<organism evidence="9 10">
    <name type="scientific">Streblomastix strix</name>
    <dbReference type="NCBI Taxonomy" id="222440"/>
    <lineage>
        <taxon>Eukaryota</taxon>
        <taxon>Metamonada</taxon>
        <taxon>Preaxostyla</taxon>
        <taxon>Oxymonadida</taxon>
        <taxon>Streblomastigidae</taxon>
        <taxon>Streblomastix</taxon>
    </lineage>
</organism>
<gene>
    <name evidence="9" type="ORF">EZS28_009010</name>
</gene>
<keyword evidence="5" id="KW-0206">Cytoskeleton</keyword>
<name>A0A5J4WLM6_9EUKA</name>
<dbReference type="OrthoDB" id="4062651at2759"/>
<evidence type="ECO:0000313" key="10">
    <source>
        <dbReference type="Proteomes" id="UP000324800"/>
    </source>
</evidence>
<feature type="domain" description="Protein kinase" evidence="8">
    <location>
        <begin position="17"/>
        <end position="270"/>
    </location>
</feature>
<dbReference type="SUPFAM" id="SSF56112">
    <property type="entry name" value="Protein kinase-like (PK-like)"/>
    <property type="match status" value="1"/>
</dbReference>
<proteinExistence type="inferred from homology"/>
<dbReference type="GO" id="GO:0005856">
    <property type="term" value="C:cytoskeleton"/>
    <property type="evidence" value="ECO:0007669"/>
    <property type="project" value="UniProtKB-SubCell"/>
</dbReference>
<evidence type="ECO:0000256" key="3">
    <source>
        <dbReference type="ARBA" id="ARBA00022741"/>
    </source>
</evidence>
<evidence type="ECO:0000313" key="9">
    <source>
        <dbReference type="EMBL" id="KAA6395462.1"/>
    </source>
</evidence>
<evidence type="ECO:0000256" key="2">
    <source>
        <dbReference type="ARBA" id="ARBA00022490"/>
    </source>
</evidence>
<feature type="compositionally biased region" description="Low complexity" evidence="7">
    <location>
        <begin position="299"/>
        <end position="315"/>
    </location>
</feature>
<dbReference type="InterPro" id="IPR000719">
    <property type="entry name" value="Prot_kinase_dom"/>
</dbReference>
<dbReference type="InterPro" id="IPR008271">
    <property type="entry name" value="Ser/Thr_kinase_AS"/>
</dbReference>
<evidence type="ECO:0000259" key="8">
    <source>
        <dbReference type="PROSITE" id="PS50011"/>
    </source>
</evidence>
<dbReference type="SUPFAM" id="SSF53067">
    <property type="entry name" value="Actin-like ATPase domain"/>
    <property type="match status" value="2"/>
</dbReference>
<comment type="subcellular location">
    <subcellularLocation>
        <location evidence="1">Cytoplasm</location>
        <location evidence="1">Cytoskeleton</location>
    </subcellularLocation>
</comment>
<comment type="caution">
    <text evidence="9">The sequence shown here is derived from an EMBL/GenBank/DDBJ whole genome shotgun (WGS) entry which is preliminary data.</text>
</comment>
<dbReference type="FunFam" id="3.30.420.40:FF:000058">
    <property type="entry name" value="Putative actin-related protein 5"/>
    <property type="match status" value="1"/>
</dbReference>
<dbReference type="Proteomes" id="UP000324800">
    <property type="component" value="Unassembled WGS sequence"/>
</dbReference>
<feature type="compositionally biased region" description="Basic and acidic residues" evidence="7">
    <location>
        <begin position="278"/>
        <end position="293"/>
    </location>
</feature>
<dbReference type="SMART" id="SM00220">
    <property type="entry name" value="S_TKc"/>
    <property type="match status" value="1"/>
</dbReference>
<dbReference type="InterPro" id="IPR043129">
    <property type="entry name" value="ATPase_NBD"/>
</dbReference>
<dbReference type="GO" id="GO:0005524">
    <property type="term" value="F:ATP binding"/>
    <property type="evidence" value="ECO:0007669"/>
    <property type="project" value="UniProtKB-KW"/>
</dbReference>
<dbReference type="GO" id="GO:0004672">
    <property type="term" value="F:protein kinase activity"/>
    <property type="evidence" value="ECO:0007669"/>
    <property type="project" value="InterPro"/>
</dbReference>
<feature type="region of interest" description="Disordered" evidence="7">
    <location>
        <begin position="278"/>
        <end position="321"/>
    </location>
</feature>
<keyword evidence="3" id="KW-0547">Nucleotide-binding</keyword>
<dbReference type="Gene3D" id="3.90.640.10">
    <property type="entry name" value="Actin, Chain A, domain 4"/>
    <property type="match status" value="1"/>
</dbReference>
<reference evidence="9 10" key="1">
    <citation type="submission" date="2019-03" db="EMBL/GenBank/DDBJ databases">
        <title>Single cell metagenomics reveals metabolic interactions within the superorganism composed of flagellate Streblomastix strix and complex community of Bacteroidetes bacteria on its surface.</title>
        <authorList>
            <person name="Treitli S.C."/>
            <person name="Kolisko M."/>
            <person name="Husnik F."/>
            <person name="Keeling P."/>
            <person name="Hampl V."/>
        </authorList>
    </citation>
    <scope>NUCLEOTIDE SEQUENCE [LARGE SCALE GENOMIC DNA]</scope>
    <source>
        <strain evidence="9">ST1C</strain>
    </source>
</reference>
<accession>A0A5J4WLM6</accession>
<comment type="similarity">
    <text evidence="6">Belongs to the actin family.</text>
</comment>
<evidence type="ECO:0000256" key="1">
    <source>
        <dbReference type="ARBA" id="ARBA00004245"/>
    </source>
</evidence>
<evidence type="ECO:0000256" key="7">
    <source>
        <dbReference type="SAM" id="MobiDB-lite"/>
    </source>
</evidence>
<dbReference type="PROSITE" id="PS00108">
    <property type="entry name" value="PROTEIN_KINASE_ST"/>
    <property type="match status" value="1"/>
</dbReference>
<dbReference type="SMART" id="SM00268">
    <property type="entry name" value="ACTIN"/>
    <property type="match status" value="1"/>
</dbReference>
<sequence length="693" mass="78981">MDIVRESQYENLVWSDFDLIDELSSGAFGRILLMNRKINNKKVIIKRLPYVIEEKKKMADEEVEMLKLVQSEYTVKLLGVFKYDLDLCLVMEYYPGGNLRDIINGQMKTLSAKERKMRAYSYGYQILLGMNFLHSKGIVHRDLKPENILIDENGRIKIIDFGLALKMSSKSYIPSSGTKNYAPPEAHTQNKMVPESDVWAFGIIMVELLTDINPFEGRTQNETINNISSGKRKPLPDVIQGEMKTLIEAMFNMNPSFRPSVKTLLDSEVMQLVSEIEKEKEKSRTHQIDEISDRQSNVTNNQIQSSSITSSTHNQGIDEEGPSSIVIDNGSGMMKAGFAGDDAPRAEFLNVVGRPKTQTIITRSRDGEWYIGGEAQMRRDVLLLHNPIEHGVVNNWEEMERIWHHTFYNGLRVAPEEHPVLLTEPLMNPKSNREKMTTIMFETFNVPGMYVQIPHLLSLYATGRTTGIVLDSGDGVSSVVPIFEGYRIPHTDIRINMGGKDLNEYLERLITERGYTFRTTAEREILPDIKEKLCYVAVDYQSEMQTAASSASIDKTFEMPDGQIITMRNERFRCPEALFQPEMIGFDEEYGIHQKIFQSIQKCDYNMHKDLYLNVVLSGGSTMFKGIVERINKELVALSPIRTQIKITAPPERKYSTWVGGSILASLPTFKDMWISKEEYNESGPGIVHRKCS</sequence>
<dbReference type="PROSITE" id="PS01132">
    <property type="entry name" value="ACTINS_ACT_LIKE"/>
    <property type="match status" value="1"/>
</dbReference>
<dbReference type="PROSITE" id="PS00432">
    <property type="entry name" value="ACTINS_2"/>
    <property type="match status" value="1"/>
</dbReference>
<dbReference type="InterPro" id="IPR020902">
    <property type="entry name" value="Actin/actin-like_CS"/>
</dbReference>
<dbReference type="EMBL" id="SNRW01001678">
    <property type="protein sequence ID" value="KAA6395462.1"/>
    <property type="molecule type" value="Genomic_DNA"/>
</dbReference>